<accession>A0A7Y0HIL1</accession>
<keyword evidence="2" id="KW-1003">Cell membrane</keyword>
<gene>
    <name evidence="12" type="primary">modC</name>
    <name evidence="12" type="ORF">HH303_19445</name>
</gene>
<dbReference type="Proteomes" id="UP000539372">
    <property type="component" value="Unassembled WGS sequence"/>
</dbReference>
<dbReference type="PROSITE" id="PS50893">
    <property type="entry name" value="ABC_TRANSPORTER_2"/>
    <property type="match status" value="1"/>
</dbReference>
<dbReference type="GO" id="GO:0016887">
    <property type="term" value="F:ATP hydrolysis activity"/>
    <property type="evidence" value="ECO:0007669"/>
    <property type="project" value="InterPro"/>
</dbReference>
<dbReference type="GO" id="GO:0140359">
    <property type="term" value="F:ABC-type transporter activity"/>
    <property type="evidence" value="ECO:0007669"/>
    <property type="project" value="InterPro"/>
</dbReference>
<dbReference type="GO" id="GO:0005524">
    <property type="term" value="F:ATP binding"/>
    <property type="evidence" value="ECO:0007669"/>
    <property type="project" value="UniProtKB-KW"/>
</dbReference>
<keyword evidence="5" id="KW-0547">Nucleotide-binding</keyword>
<sequence length="365" mass="39224">MSIDIAVRHRFPGIEIDVAFTAPQGVTALFGRSGAGKTTVVNAVAGLLRPSFGRAVIDGRILFDTESRTWLPPHKRRIGYVFQDGRLFPHMTVRQNLLYGRWFAKLPKDEAGLRHIVDLLGLGELLSRRPGALSGGEKQRVAIGRALLSGPSLLLMDEPLAALDETRKEEILPYLERIRDEAQVPILYVSHSMPEIARLATTLVALRDGRVVRSGPVETVTADPDAVTDLGVRDAGSVLTGIVSAHHPDALSEIRLSKGSLFLPRIQAPVGTSVRIRIEAQDVMLALDKPDRISALNILPVDVVAVRQGAGPGVMVQLALGDDRILARVTRRSADGLGLRSGLACYAVVKSVSVARGNVGPSPAV</sequence>
<dbReference type="Pfam" id="PF03459">
    <property type="entry name" value="TOBE"/>
    <property type="match status" value="1"/>
</dbReference>
<dbReference type="GO" id="GO:0016020">
    <property type="term" value="C:membrane"/>
    <property type="evidence" value="ECO:0007669"/>
    <property type="project" value="InterPro"/>
</dbReference>
<evidence type="ECO:0000313" key="12">
    <source>
        <dbReference type="EMBL" id="NMM46674.1"/>
    </source>
</evidence>
<dbReference type="PROSITE" id="PS51866">
    <property type="entry name" value="MOP"/>
    <property type="match status" value="1"/>
</dbReference>
<keyword evidence="8" id="KW-0472">Membrane</keyword>
<dbReference type="AlphaFoldDB" id="A0A7Y0HIL1"/>
<reference evidence="12 13" key="1">
    <citation type="submission" date="2020-04" db="EMBL/GenBank/DDBJ databases">
        <title>Rhodospirillaceae bacterium KN72 isolated from deep sea.</title>
        <authorList>
            <person name="Zhang D.-C."/>
        </authorList>
    </citation>
    <scope>NUCLEOTIDE SEQUENCE [LARGE SCALE GENOMIC DNA]</scope>
    <source>
        <strain evidence="12 13">KN72</strain>
    </source>
</reference>
<dbReference type="SUPFAM" id="SSF52540">
    <property type="entry name" value="P-loop containing nucleoside triphosphate hydrolases"/>
    <property type="match status" value="1"/>
</dbReference>
<evidence type="ECO:0000256" key="3">
    <source>
        <dbReference type="ARBA" id="ARBA00022505"/>
    </source>
</evidence>
<evidence type="ECO:0000259" key="11">
    <source>
        <dbReference type="PROSITE" id="PS51866"/>
    </source>
</evidence>
<dbReference type="GO" id="GO:0015098">
    <property type="term" value="F:molybdate ion transmembrane transporter activity"/>
    <property type="evidence" value="ECO:0007669"/>
    <property type="project" value="InterPro"/>
</dbReference>
<dbReference type="InterPro" id="IPR017871">
    <property type="entry name" value="ABC_transporter-like_CS"/>
</dbReference>
<dbReference type="InterPro" id="IPR050334">
    <property type="entry name" value="Molybdenum_import_ModC"/>
</dbReference>
<evidence type="ECO:0000313" key="13">
    <source>
        <dbReference type="Proteomes" id="UP000539372"/>
    </source>
</evidence>
<dbReference type="InterPro" id="IPR005116">
    <property type="entry name" value="Transp-assoc_OB_typ1"/>
</dbReference>
<feature type="domain" description="ABC transporter" evidence="10">
    <location>
        <begin position="1"/>
        <end position="233"/>
    </location>
</feature>
<dbReference type="InterPro" id="IPR003439">
    <property type="entry name" value="ABC_transporter-like_ATP-bd"/>
</dbReference>
<dbReference type="RefSeq" id="WP_169627068.1">
    <property type="nucleotide sequence ID" value="NZ_JABBNT010000008.1"/>
</dbReference>
<name>A0A7Y0HIL1_9PROT</name>
<dbReference type="InterPro" id="IPR008995">
    <property type="entry name" value="Mo/tungstate-bd_C_term_dom"/>
</dbReference>
<dbReference type="NCBIfam" id="TIGR02142">
    <property type="entry name" value="modC_ABC"/>
    <property type="match status" value="1"/>
</dbReference>
<dbReference type="PROSITE" id="PS00211">
    <property type="entry name" value="ABC_TRANSPORTER_1"/>
    <property type="match status" value="1"/>
</dbReference>
<dbReference type="PANTHER" id="PTHR43514:SF4">
    <property type="entry name" value="ABC TRANSPORTER I FAMILY MEMBER 10"/>
    <property type="match status" value="1"/>
</dbReference>
<keyword evidence="3 9" id="KW-0500">Molybdenum</keyword>
<keyword evidence="1" id="KW-0813">Transport</keyword>
<keyword evidence="6 12" id="KW-0067">ATP-binding</keyword>
<dbReference type="Gene3D" id="2.40.50.100">
    <property type="match status" value="1"/>
</dbReference>
<dbReference type="InterPro" id="IPR027417">
    <property type="entry name" value="P-loop_NTPase"/>
</dbReference>
<dbReference type="SMART" id="SM00382">
    <property type="entry name" value="AAA"/>
    <property type="match status" value="1"/>
</dbReference>
<dbReference type="PANTHER" id="PTHR43514">
    <property type="entry name" value="ABC TRANSPORTER I FAMILY MEMBER 10"/>
    <property type="match status" value="1"/>
</dbReference>
<evidence type="ECO:0000256" key="6">
    <source>
        <dbReference type="ARBA" id="ARBA00022840"/>
    </source>
</evidence>
<evidence type="ECO:0000256" key="7">
    <source>
        <dbReference type="ARBA" id="ARBA00022967"/>
    </source>
</evidence>
<dbReference type="InterPro" id="IPR011868">
    <property type="entry name" value="ModC_ABC_ATP-bd"/>
</dbReference>
<evidence type="ECO:0000256" key="2">
    <source>
        <dbReference type="ARBA" id="ARBA00022475"/>
    </source>
</evidence>
<evidence type="ECO:0000256" key="9">
    <source>
        <dbReference type="PROSITE-ProRule" id="PRU01213"/>
    </source>
</evidence>
<dbReference type="EMBL" id="JABBNT010000008">
    <property type="protein sequence ID" value="NMM46674.1"/>
    <property type="molecule type" value="Genomic_DNA"/>
</dbReference>
<dbReference type="Pfam" id="PF00005">
    <property type="entry name" value="ABC_tran"/>
    <property type="match status" value="1"/>
</dbReference>
<keyword evidence="13" id="KW-1185">Reference proteome</keyword>
<evidence type="ECO:0000256" key="1">
    <source>
        <dbReference type="ARBA" id="ARBA00022448"/>
    </source>
</evidence>
<dbReference type="Gene3D" id="3.40.50.300">
    <property type="entry name" value="P-loop containing nucleotide triphosphate hydrolases"/>
    <property type="match status" value="1"/>
</dbReference>
<evidence type="ECO:0000256" key="8">
    <source>
        <dbReference type="ARBA" id="ARBA00023136"/>
    </source>
</evidence>
<evidence type="ECO:0000256" key="4">
    <source>
        <dbReference type="ARBA" id="ARBA00022519"/>
    </source>
</evidence>
<dbReference type="InterPro" id="IPR004606">
    <property type="entry name" value="Mop_domain"/>
</dbReference>
<keyword evidence="4" id="KW-0997">Cell inner membrane</keyword>
<protein>
    <submittedName>
        <fullName evidence="12">Molybdenum ABC transporter ATP-binding protein</fullName>
    </submittedName>
</protein>
<proteinExistence type="predicted"/>
<feature type="domain" description="Mop" evidence="11">
    <location>
        <begin position="292"/>
        <end position="358"/>
    </location>
</feature>
<organism evidence="12 13">
    <name type="scientific">Pacificispira spongiicola</name>
    <dbReference type="NCBI Taxonomy" id="2729598"/>
    <lineage>
        <taxon>Bacteria</taxon>
        <taxon>Pseudomonadati</taxon>
        <taxon>Pseudomonadota</taxon>
        <taxon>Alphaproteobacteria</taxon>
        <taxon>Rhodospirillales</taxon>
        <taxon>Rhodospirillaceae</taxon>
        <taxon>Pacificispira</taxon>
    </lineage>
</organism>
<comment type="caution">
    <text evidence="12">The sequence shown here is derived from an EMBL/GenBank/DDBJ whole genome shotgun (WGS) entry which is preliminary data.</text>
</comment>
<evidence type="ECO:0000259" key="10">
    <source>
        <dbReference type="PROSITE" id="PS50893"/>
    </source>
</evidence>
<dbReference type="SUPFAM" id="SSF50331">
    <property type="entry name" value="MOP-like"/>
    <property type="match status" value="1"/>
</dbReference>
<evidence type="ECO:0000256" key="5">
    <source>
        <dbReference type="ARBA" id="ARBA00022741"/>
    </source>
</evidence>
<dbReference type="InterPro" id="IPR003593">
    <property type="entry name" value="AAA+_ATPase"/>
</dbReference>
<keyword evidence="7" id="KW-1278">Translocase</keyword>